<dbReference type="InterPro" id="IPR011008">
    <property type="entry name" value="Dimeric_a/b-barrel"/>
</dbReference>
<dbReference type="SUPFAM" id="SSF54909">
    <property type="entry name" value="Dimeric alpha+beta barrel"/>
    <property type="match status" value="1"/>
</dbReference>
<reference evidence="1 2" key="1">
    <citation type="submission" date="2013-06" db="EMBL/GenBank/DDBJ databases">
        <authorList>
            <person name="Weinstock G."/>
            <person name="Sodergren E."/>
            <person name="Lobos E.A."/>
            <person name="Fulton L."/>
            <person name="Fulton R."/>
            <person name="Courtney L."/>
            <person name="Fronick C."/>
            <person name="O'Laughlin M."/>
            <person name="Godfrey J."/>
            <person name="Wilson R.M."/>
            <person name="Miner T."/>
            <person name="Farmer C."/>
            <person name="Delehaunty K."/>
            <person name="Cordes M."/>
            <person name="Minx P."/>
            <person name="Tomlinson C."/>
            <person name="Chen J."/>
            <person name="Wollam A."/>
            <person name="Pepin K.H."/>
            <person name="Bhonagiri V."/>
            <person name="Zhang X."/>
            <person name="Warren W."/>
            <person name="Mitreva M."/>
            <person name="Mardis E.R."/>
            <person name="Wilson R.K."/>
        </authorList>
    </citation>
    <scope>NUCLEOTIDE SEQUENCE [LARGE SCALE GENOMIC DNA]</scope>
    <source>
        <strain evidence="1 2">RP2S-4</strain>
    </source>
</reference>
<comment type="caution">
    <text evidence="1">The sequence shown here is derived from an EMBL/GenBank/DDBJ whole genome shotgun (WGS) entry which is preliminary data.</text>
</comment>
<sequence>MIIRIVKIKSKVDHIENLKFLVKNELITLNQKYGCIFIYFLESVSVDNDSTLTLLSVWTDEKTLLKMKNSADYFSLTEKINLFVESITDNLYRYI</sequence>
<evidence type="ECO:0000313" key="2">
    <source>
        <dbReference type="Proteomes" id="UP000015750"/>
    </source>
</evidence>
<gene>
    <name evidence="1" type="ORF">D358_00660</name>
</gene>
<name>A0ABC9TNT0_ENTFL</name>
<accession>A0ABC9TNT0</accession>
<organism evidence="1 2">
    <name type="scientific">Enterococcus faecalis RP2S-4</name>
    <dbReference type="NCBI Taxonomy" id="1244145"/>
    <lineage>
        <taxon>Bacteria</taxon>
        <taxon>Bacillati</taxon>
        <taxon>Bacillota</taxon>
        <taxon>Bacilli</taxon>
        <taxon>Lactobacillales</taxon>
        <taxon>Enterococcaceae</taxon>
        <taxon>Enterococcus</taxon>
    </lineage>
</organism>
<dbReference type="Proteomes" id="UP000015750">
    <property type="component" value="Unassembled WGS sequence"/>
</dbReference>
<dbReference type="EMBL" id="ATIR01000024">
    <property type="protein sequence ID" value="EPI10420.1"/>
    <property type="molecule type" value="Genomic_DNA"/>
</dbReference>
<dbReference type="Gene3D" id="3.30.70.100">
    <property type="match status" value="1"/>
</dbReference>
<proteinExistence type="predicted"/>
<dbReference type="AlphaFoldDB" id="A0ABC9TNT0"/>
<protein>
    <recommendedName>
        <fullName evidence="3">ABM domain-containing protein</fullName>
    </recommendedName>
</protein>
<evidence type="ECO:0000313" key="1">
    <source>
        <dbReference type="EMBL" id="EPI10420.1"/>
    </source>
</evidence>
<evidence type="ECO:0008006" key="3">
    <source>
        <dbReference type="Google" id="ProtNLM"/>
    </source>
</evidence>